<sequence>MACSDNRELRMPCFFNLWSVQTLSFPKVIDRIKKELFEAKTITRKIILEGGLVVADGVSGDEVIGGGSGSGSGATIGDNHAPLEVLEITNYYVYDHTGFTDFFPSSECSAWKYQGCKTKHNGVINVDVIVKAITEQHNITVDNPSTALKYEEKVKPPEVFQNEEVLINIIKVFNILDGLPWHLVDEVYIPINCGDEFHWVYAVVILKKRHIRVLYSMLGRRYSRPSSEIQKLAKILPTYLNIQVPYDGLDVGLLRKRYGSLLWKYGEAKAQKSYAREIKDPR</sequence>
<name>A0A2G2Z8P6_CAPAN</name>
<keyword evidence="6" id="KW-1185">Reference proteome</keyword>
<organism evidence="5 6">
    <name type="scientific">Capsicum annuum</name>
    <name type="common">Capsicum pepper</name>
    <dbReference type="NCBI Taxonomy" id="4072"/>
    <lineage>
        <taxon>Eukaryota</taxon>
        <taxon>Viridiplantae</taxon>
        <taxon>Streptophyta</taxon>
        <taxon>Embryophyta</taxon>
        <taxon>Tracheophyta</taxon>
        <taxon>Spermatophyta</taxon>
        <taxon>Magnoliopsida</taxon>
        <taxon>eudicotyledons</taxon>
        <taxon>Gunneridae</taxon>
        <taxon>Pentapetalae</taxon>
        <taxon>asterids</taxon>
        <taxon>lamiids</taxon>
        <taxon>Solanales</taxon>
        <taxon>Solanaceae</taxon>
        <taxon>Solanoideae</taxon>
        <taxon>Capsiceae</taxon>
        <taxon>Capsicum</taxon>
    </lineage>
</organism>
<dbReference type="GO" id="GO:0006508">
    <property type="term" value="P:proteolysis"/>
    <property type="evidence" value="ECO:0007669"/>
    <property type="project" value="UniProtKB-KW"/>
</dbReference>
<reference evidence="5 6" key="1">
    <citation type="journal article" date="2014" name="Nat. Genet.">
        <title>Genome sequence of the hot pepper provides insights into the evolution of pungency in Capsicum species.</title>
        <authorList>
            <person name="Kim S."/>
            <person name="Park M."/>
            <person name="Yeom S.I."/>
            <person name="Kim Y.M."/>
            <person name="Lee J.M."/>
            <person name="Lee H.A."/>
            <person name="Seo E."/>
            <person name="Choi J."/>
            <person name="Cheong K."/>
            <person name="Kim K.T."/>
            <person name="Jung K."/>
            <person name="Lee G.W."/>
            <person name="Oh S.K."/>
            <person name="Bae C."/>
            <person name="Kim S.B."/>
            <person name="Lee H.Y."/>
            <person name="Kim S.Y."/>
            <person name="Kim M.S."/>
            <person name="Kang B.C."/>
            <person name="Jo Y.D."/>
            <person name="Yang H.B."/>
            <person name="Jeong H.J."/>
            <person name="Kang W.H."/>
            <person name="Kwon J.K."/>
            <person name="Shin C."/>
            <person name="Lim J.Y."/>
            <person name="Park J.H."/>
            <person name="Huh J.H."/>
            <person name="Kim J.S."/>
            <person name="Kim B.D."/>
            <person name="Cohen O."/>
            <person name="Paran I."/>
            <person name="Suh M.C."/>
            <person name="Lee S.B."/>
            <person name="Kim Y.K."/>
            <person name="Shin Y."/>
            <person name="Noh S.J."/>
            <person name="Park J."/>
            <person name="Seo Y.S."/>
            <person name="Kwon S.Y."/>
            <person name="Kim H.A."/>
            <person name="Park J.M."/>
            <person name="Kim H.J."/>
            <person name="Choi S.B."/>
            <person name="Bosland P.W."/>
            <person name="Reeves G."/>
            <person name="Jo S.H."/>
            <person name="Lee B.W."/>
            <person name="Cho H.T."/>
            <person name="Choi H.S."/>
            <person name="Lee M.S."/>
            <person name="Yu Y."/>
            <person name="Do Choi Y."/>
            <person name="Park B.S."/>
            <person name="van Deynze A."/>
            <person name="Ashrafi H."/>
            <person name="Hill T."/>
            <person name="Kim W.T."/>
            <person name="Pai H.S."/>
            <person name="Ahn H.K."/>
            <person name="Yeam I."/>
            <person name="Giovannoni J.J."/>
            <person name="Rose J.K."/>
            <person name="Sorensen I."/>
            <person name="Lee S.J."/>
            <person name="Kim R.W."/>
            <person name="Choi I.Y."/>
            <person name="Choi B.S."/>
            <person name="Lim J.S."/>
            <person name="Lee Y.H."/>
            <person name="Choi D."/>
        </authorList>
    </citation>
    <scope>NUCLEOTIDE SEQUENCE [LARGE SCALE GENOMIC DNA]</scope>
    <source>
        <strain evidence="6">cv. CM334</strain>
    </source>
</reference>
<evidence type="ECO:0000256" key="1">
    <source>
        <dbReference type="ARBA" id="ARBA00005234"/>
    </source>
</evidence>
<evidence type="ECO:0000259" key="4">
    <source>
        <dbReference type="Pfam" id="PF02902"/>
    </source>
</evidence>
<comment type="similarity">
    <text evidence="1">Belongs to the peptidase C48 family.</text>
</comment>
<dbReference type="InterPro" id="IPR003653">
    <property type="entry name" value="Peptidase_C48_C"/>
</dbReference>
<feature type="domain" description="Ubiquitin-like protease family profile" evidence="4">
    <location>
        <begin position="184"/>
        <end position="236"/>
    </location>
</feature>
<dbReference type="Gramene" id="PHT78377">
    <property type="protein sequence ID" value="PHT78377"/>
    <property type="gene ID" value="T459_16429"/>
</dbReference>
<dbReference type="Gene3D" id="3.40.395.10">
    <property type="entry name" value="Adenoviral Proteinase, Chain A"/>
    <property type="match status" value="1"/>
</dbReference>
<proteinExistence type="inferred from homology"/>
<dbReference type="SUPFAM" id="SSF54001">
    <property type="entry name" value="Cysteine proteinases"/>
    <property type="match status" value="1"/>
</dbReference>
<dbReference type="GO" id="GO:0008234">
    <property type="term" value="F:cysteine-type peptidase activity"/>
    <property type="evidence" value="ECO:0007669"/>
    <property type="project" value="InterPro"/>
</dbReference>
<keyword evidence="2" id="KW-0645">Protease</keyword>
<dbReference type="PANTHER" id="PTHR31470">
    <property type="entry name" value="CYSTEINE PROTEINASES SUPERFAMILY PROTEIN-RELATED-RELATED"/>
    <property type="match status" value="1"/>
</dbReference>
<dbReference type="Pfam" id="PF02902">
    <property type="entry name" value="Peptidase_C48"/>
    <property type="match status" value="1"/>
</dbReference>
<dbReference type="PANTHER" id="PTHR31470:SF46">
    <property type="entry name" value="ULP1 PROTEASE FAMILY, C-TERMINAL CATALYTIC DOMAIN CONTAINING PROTEIN"/>
    <property type="match status" value="1"/>
</dbReference>
<evidence type="ECO:0000313" key="5">
    <source>
        <dbReference type="EMBL" id="PHT78377.1"/>
    </source>
</evidence>
<evidence type="ECO:0000313" key="6">
    <source>
        <dbReference type="Proteomes" id="UP000222542"/>
    </source>
</evidence>
<evidence type="ECO:0000256" key="3">
    <source>
        <dbReference type="ARBA" id="ARBA00022801"/>
    </source>
</evidence>
<dbReference type="Proteomes" id="UP000222542">
    <property type="component" value="Unassembled WGS sequence"/>
</dbReference>
<evidence type="ECO:0000256" key="2">
    <source>
        <dbReference type="ARBA" id="ARBA00022670"/>
    </source>
</evidence>
<gene>
    <name evidence="5" type="ORF">T459_16429</name>
</gene>
<dbReference type="InterPro" id="IPR038765">
    <property type="entry name" value="Papain-like_cys_pep_sf"/>
</dbReference>
<dbReference type="EMBL" id="AYRZ02000006">
    <property type="protein sequence ID" value="PHT78377.1"/>
    <property type="molecule type" value="Genomic_DNA"/>
</dbReference>
<protein>
    <recommendedName>
        <fullName evidence="4">Ubiquitin-like protease family profile domain-containing protein</fullName>
    </recommendedName>
</protein>
<comment type="caution">
    <text evidence="5">The sequence shown here is derived from an EMBL/GenBank/DDBJ whole genome shotgun (WGS) entry which is preliminary data.</text>
</comment>
<keyword evidence="3" id="KW-0378">Hydrolase</keyword>
<dbReference type="AlphaFoldDB" id="A0A2G2Z8P6"/>
<accession>A0A2G2Z8P6</accession>
<reference evidence="5 6" key="2">
    <citation type="journal article" date="2017" name="Genome Biol.">
        <title>New reference genome sequences of hot pepper reveal the massive evolution of plant disease-resistance genes by retroduplication.</title>
        <authorList>
            <person name="Kim S."/>
            <person name="Park J."/>
            <person name="Yeom S.I."/>
            <person name="Kim Y.M."/>
            <person name="Seo E."/>
            <person name="Kim K.T."/>
            <person name="Kim M.S."/>
            <person name="Lee J.M."/>
            <person name="Cheong K."/>
            <person name="Shin H.S."/>
            <person name="Kim S.B."/>
            <person name="Han K."/>
            <person name="Lee J."/>
            <person name="Park M."/>
            <person name="Lee H.A."/>
            <person name="Lee H.Y."/>
            <person name="Lee Y."/>
            <person name="Oh S."/>
            <person name="Lee J.H."/>
            <person name="Choi E."/>
            <person name="Choi E."/>
            <person name="Lee S.E."/>
            <person name="Jeon J."/>
            <person name="Kim H."/>
            <person name="Choi G."/>
            <person name="Song H."/>
            <person name="Lee J."/>
            <person name="Lee S.C."/>
            <person name="Kwon J.K."/>
            <person name="Lee H.Y."/>
            <person name="Koo N."/>
            <person name="Hong Y."/>
            <person name="Kim R.W."/>
            <person name="Kang W.H."/>
            <person name="Huh J.H."/>
            <person name="Kang B.C."/>
            <person name="Yang T.J."/>
            <person name="Lee Y.H."/>
            <person name="Bennetzen J.L."/>
            <person name="Choi D."/>
        </authorList>
    </citation>
    <scope>NUCLEOTIDE SEQUENCE [LARGE SCALE GENOMIC DNA]</scope>
    <source>
        <strain evidence="6">cv. CM334</strain>
    </source>
</reference>